<dbReference type="NCBIfam" id="NF011202">
    <property type="entry name" value="PRK14608.1"/>
    <property type="match status" value="1"/>
</dbReference>
<evidence type="ECO:0000313" key="14">
    <source>
        <dbReference type="Proteomes" id="UP000298631"/>
    </source>
</evidence>
<evidence type="ECO:0000259" key="12">
    <source>
        <dbReference type="Pfam" id="PF08544"/>
    </source>
</evidence>
<comment type="similarity">
    <text evidence="1 10">Belongs to the GHMP kinase family. IspE subfamily.</text>
</comment>
<dbReference type="Gene3D" id="3.30.230.10">
    <property type="match status" value="1"/>
</dbReference>
<dbReference type="SUPFAM" id="SSF55060">
    <property type="entry name" value="GHMP Kinase, C-terminal domain"/>
    <property type="match status" value="1"/>
</dbReference>
<dbReference type="EC" id="2.7.1.148" evidence="2 10"/>
<keyword evidence="5 10" id="KW-0547">Nucleotide-binding</keyword>
<name>A0A4P8EHL1_9RHOB</name>
<dbReference type="SUPFAM" id="SSF54211">
    <property type="entry name" value="Ribosomal protein S5 domain 2-like"/>
    <property type="match status" value="1"/>
</dbReference>
<keyword evidence="4 10" id="KW-0808">Transferase</keyword>
<evidence type="ECO:0000259" key="11">
    <source>
        <dbReference type="Pfam" id="PF00288"/>
    </source>
</evidence>
<dbReference type="GO" id="GO:0019288">
    <property type="term" value="P:isopentenyl diphosphate biosynthetic process, methylerythritol 4-phosphate pathway"/>
    <property type="evidence" value="ECO:0007669"/>
    <property type="project" value="UniProtKB-UniRule"/>
</dbReference>
<dbReference type="Pfam" id="PF08544">
    <property type="entry name" value="GHMP_kinases_C"/>
    <property type="match status" value="1"/>
</dbReference>
<evidence type="ECO:0000256" key="6">
    <source>
        <dbReference type="ARBA" id="ARBA00022777"/>
    </source>
</evidence>
<dbReference type="OrthoDB" id="9809438at2"/>
<evidence type="ECO:0000256" key="7">
    <source>
        <dbReference type="ARBA" id="ARBA00022840"/>
    </source>
</evidence>
<feature type="domain" description="GHMP kinase C-terminal" evidence="12">
    <location>
        <begin position="192"/>
        <end position="260"/>
    </location>
</feature>
<dbReference type="NCBIfam" id="TIGR00154">
    <property type="entry name" value="ispE"/>
    <property type="match status" value="1"/>
</dbReference>
<dbReference type="EMBL" id="CP039964">
    <property type="protein sequence ID" value="QCO56262.1"/>
    <property type="molecule type" value="Genomic_DNA"/>
</dbReference>
<protein>
    <recommendedName>
        <fullName evidence="3 10">4-diphosphocytidyl-2-C-methyl-D-erythritol kinase</fullName>
        <shortName evidence="10">CMK</shortName>
        <ecNumber evidence="2 10">2.7.1.148</ecNumber>
    </recommendedName>
    <alternativeName>
        <fullName evidence="9 10">4-(cytidine-5'-diphospho)-2-C-methyl-D-erythritol kinase</fullName>
    </alternativeName>
</protein>
<dbReference type="GO" id="GO:0050515">
    <property type="term" value="F:4-(cytidine 5'-diphospho)-2-C-methyl-D-erythritol kinase activity"/>
    <property type="evidence" value="ECO:0007669"/>
    <property type="project" value="UniProtKB-UniRule"/>
</dbReference>
<dbReference type="PANTHER" id="PTHR43527">
    <property type="entry name" value="4-DIPHOSPHOCYTIDYL-2-C-METHYL-D-ERYTHRITOL KINASE, CHLOROPLASTIC"/>
    <property type="match status" value="1"/>
</dbReference>
<evidence type="ECO:0000256" key="8">
    <source>
        <dbReference type="ARBA" id="ARBA00023229"/>
    </source>
</evidence>
<keyword evidence="7 10" id="KW-0067">ATP-binding</keyword>
<dbReference type="Gene3D" id="3.30.70.890">
    <property type="entry name" value="GHMP kinase, C-terminal domain"/>
    <property type="match status" value="1"/>
</dbReference>
<dbReference type="InterPro" id="IPR020568">
    <property type="entry name" value="Ribosomal_Su5_D2-typ_SF"/>
</dbReference>
<sequence>MITETAPAKINLTLHVTGQRSDGYHLLDSLVVFADIGDQITASPASGLSLRVDGPFAAGLEGDDNLVLQAARFLGPQRKARITLTKNLPVASGIGGGSADAAAALRALSRLWDVPLPQDVAALGADVPACVHGKPLRLQGIGDRISPLPTLPALDILLVNPGVSVSTPAIFKALTQKAHPPMPEVLPDWPDAANFAGWLARQRNDLAAPAMQLAPEIDAVLHRLRASNCLFAGMSGSGATCFALFLPDGYSAKAAQAQIAAETPDWWAAAGKVN</sequence>
<dbReference type="PIRSF" id="PIRSF010376">
    <property type="entry name" value="IspE"/>
    <property type="match status" value="1"/>
</dbReference>
<dbReference type="HAMAP" id="MF_00061">
    <property type="entry name" value="IspE"/>
    <property type="match status" value="1"/>
</dbReference>
<accession>A0A4P8EHL1</accession>
<dbReference type="PANTHER" id="PTHR43527:SF2">
    <property type="entry name" value="4-DIPHOSPHOCYTIDYL-2-C-METHYL-D-ERYTHRITOL KINASE, CHLOROPLASTIC"/>
    <property type="match status" value="1"/>
</dbReference>
<reference evidence="13 14" key="1">
    <citation type="submission" date="2019-05" db="EMBL/GenBank/DDBJ databases">
        <title>Pseudorhodobacter turbinis sp. nov., isolated from the gut of the Korean turban shell.</title>
        <authorList>
            <person name="Jeong Y.-S."/>
            <person name="Kang W.-R."/>
            <person name="Bae J.-W."/>
        </authorList>
    </citation>
    <scope>NUCLEOTIDE SEQUENCE [LARGE SCALE GENOMIC DNA]</scope>
    <source>
        <strain evidence="13 14">S12M18</strain>
    </source>
</reference>
<evidence type="ECO:0000313" key="13">
    <source>
        <dbReference type="EMBL" id="QCO56262.1"/>
    </source>
</evidence>
<comment type="function">
    <text evidence="10">Catalyzes the phosphorylation of the position 2 hydroxy group of 4-diphosphocytidyl-2C-methyl-D-erythritol.</text>
</comment>
<organism evidence="13 14">
    <name type="scientific">Pseudorhodobacter turbinis</name>
    <dbReference type="NCBI Taxonomy" id="2500533"/>
    <lineage>
        <taxon>Bacteria</taxon>
        <taxon>Pseudomonadati</taxon>
        <taxon>Pseudomonadota</taxon>
        <taxon>Alphaproteobacteria</taxon>
        <taxon>Rhodobacterales</taxon>
        <taxon>Paracoccaceae</taxon>
        <taxon>Pseudorhodobacter</taxon>
    </lineage>
</organism>
<dbReference type="InterPro" id="IPR004424">
    <property type="entry name" value="IspE"/>
</dbReference>
<dbReference type="GO" id="GO:0005524">
    <property type="term" value="F:ATP binding"/>
    <property type="evidence" value="ECO:0007669"/>
    <property type="project" value="UniProtKB-UniRule"/>
</dbReference>
<dbReference type="InterPro" id="IPR006204">
    <property type="entry name" value="GHMP_kinase_N_dom"/>
</dbReference>
<evidence type="ECO:0000256" key="3">
    <source>
        <dbReference type="ARBA" id="ARBA00017473"/>
    </source>
</evidence>
<comment type="catalytic activity">
    <reaction evidence="10">
        <text>4-CDP-2-C-methyl-D-erythritol + ATP = 4-CDP-2-C-methyl-D-erythritol 2-phosphate + ADP + H(+)</text>
        <dbReference type="Rhea" id="RHEA:18437"/>
        <dbReference type="ChEBI" id="CHEBI:15378"/>
        <dbReference type="ChEBI" id="CHEBI:30616"/>
        <dbReference type="ChEBI" id="CHEBI:57823"/>
        <dbReference type="ChEBI" id="CHEBI:57919"/>
        <dbReference type="ChEBI" id="CHEBI:456216"/>
        <dbReference type="EC" id="2.7.1.148"/>
    </reaction>
</comment>
<gene>
    <name evidence="10" type="primary">ispE</name>
    <name evidence="13" type="ORF">EOK75_11275</name>
</gene>
<dbReference type="KEGG" id="pseb:EOK75_11275"/>
<keyword evidence="6 10" id="KW-0418">Kinase</keyword>
<evidence type="ECO:0000256" key="4">
    <source>
        <dbReference type="ARBA" id="ARBA00022679"/>
    </source>
</evidence>
<dbReference type="InterPro" id="IPR014721">
    <property type="entry name" value="Ribsml_uS5_D2-typ_fold_subgr"/>
</dbReference>
<feature type="binding site" evidence="10">
    <location>
        <begin position="89"/>
        <end position="99"/>
    </location>
    <ligand>
        <name>ATP</name>
        <dbReference type="ChEBI" id="CHEBI:30616"/>
    </ligand>
</feature>
<keyword evidence="8 10" id="KW-0414">Isoprene biosynthesis</keyword>
<evidence type="ECO:0000256" key="1">
    <source>
        <dbReference type="ARBA" id="ARBA00009684"/>
    </source>
</evidence>
<keyword evidence="14" id="KW-1185">Reference proteome</keyword>
<feature type="domain" description="GHMP kinase N-terminal" evidence="11">
    <location>
        <begin position="65"/>
        <end position="134"/>
    </location>
</feature>
<dbReference type="RefSeq" id="WP_137194046.1">
    <property type="nucleotide sequence ID" value="NZ_CP039964.1"/>
</dbReference>
<feature type="active site" evidence="10">
    <location>
        <position position="9"/>
    </location>
</feature>
<evidence type="ECO:0000256" key="2">
    <source>
        <dbReference type="ARBA" id="ARBA00012052"/>
    </source>
</evidence>
<evidence type="ECO:0000256" key="9">
    <source>
        <dbReference type="ARBA" id="ARBA00032554"/>
    </source>
</evidence>
<dbReference type="UniPathway" id="UPA00056">
    <property type="reaction ID" value="UER00094"/>
</dbReference>
<dbReference type="AlphaFoldDB" id="A0A4P8EHL1"/>
<comment type="pathway">
    <text evidence="10">Isoprenoid biosynthesis; isopentenyl diphosphate biosynthesis via DXP pathway; isopentenyl diphosphate from 1-deoxy-D-xylulose 5-phosphate: step 3/6.</text>
</comment>
<dbReference type="GO" id="GO:0016114">
    <property type="term" value="P:terpenoid biosynthetic process"/>
    <property type="evidence" value="ECO:0007669"/>
    <property type="project" value="UniProtKB-UniRule"/>
</dbReference>
<proteinExistence type="inferred from homology"/>
<evidence type="ECO:0000256" key="10">
    <source>
        <dbReference type="HAMAP-Rule" id="MF_00061"/>
    </source>
</evidence>
<dbReference type="InterPro" id="IPR036554">
    <property type="entry name" value="GHMP_kinase_C_sf"/>
</dbReference>
<dbReference type="InterPro" id="IPR013750">
    <property type="entry name" value="GHMP_kinase_C_dom"/>
</dbReference>
<dbReference type="Proteomes" id="UP000298631">
    <property type="component" value="Chromosome"/>
</dbReference>
<evidence type="ECO:0000256" key="5">
    <source>
        <dbReference type="ARBA" id="ARBA00022741"/>
    </source>
</evidence>
<dbReference type="Pfam" id="PF00288">
    <property type="entry name" value="GHMP_kinases_N"/>
    <property type="match status" value="1"/>
</dbReference>
<feature type="active site" evidence="10">
    <location>
        <position position="126"/>
    </location>
</feature>